<dbReference type="SUPFAM" id="SSF53448">
    <property type="entry name" value="Nucleotide-diphospho-sugar transferases"/>
    <property type="match status" value="1"/>
</dbReference>
<dbReference type="PANTHER" id="PTHR22916">
    <property type="entry name" value="GLYCOSYLTRANSFERASE"/>
    <property type="match status" value="1"/>
</dbReference>
<protein>
    <recommendedName>
        <fullName evidence="1">Glycosyltransferase 2-like domain-containing protein</fullName>
    </recommendedName>
</protein>
<sequence length="296" mass="35187">MPPLKNKLAIVIPYYKIDFFEETIKSVASQKDKNFSLYIGNDNSPDDPLPIIKKYLKDDEYKYFYYEENLGGKNLALQWERILENITEEWFQILGDDDELPENFVESFYNSITQLDEKGINVIKFPVKIIDENNNCIRQFSFGKNLISRYEFLISRINHSALSSLSENIFRTKSFLKYKIQQFPLAWHSDDCMIFEYAENDQILYCKNTFVFVRMSEKNISSMTNNTSLKETATNEFFTYIIANYYRQFSSTQKKIILKNLKKHLYYSHHKLSLQTIFIIFTDNFIHGLKLSKYLL</sequence>
<dbReference type="Gene3D" id="3.90.550.10">
    <property type="entry name" value="Spore Coat Polysaccharide Biosynthesis Protein SpsA, Chain A"/>
    <property type="match status" value="1"/>
</dbReference>
<dbReference type="Proteomes" id="UP000256326">
    <property type="component" value="Unassembled WGS sequence"/>
</dbReference>
<accession>A0A3D9D1L3</accession>
<name>A0A3D9D1L3_9FLAO</name>
<comment type="caution">
    <text evidence="2">The sequence shown here is derived from an EMBL/GenBank/DDBJ whole genome shotgun (WGS) entry which is preliminary data.</text>
</comment>
<evidence type="ECO:0000313" key="3">
    <source>
        <dbReference type="Proteomes" id="UP000256326"/>
    </source>
</evidence>
<dbReference type="InterPro" id="IPR029044">
    <property type="entry name" value="Nucleotide-diphossugar_trans"/>
</dbReference>
<dbReference type="EMBL" id="QNUG01000007">
    <property type="protein sequence ID" value="REC71903.1"/>
    <property type="molecule type" value="Genomic_DNA"/>
</dbReference>
<gene>
    <name evidence="2" type="ORF">DRF58_04515</name>
</gene>
<keyword evidence="3" id="KW-1185">Reference proteome</keyword>
<dbReference type="GO" id="GO:0016758">
    <property type="term" value="F:hexosyltransferase activity"/>
    <property type="evidence" value="ECO:0007669"/>
    <property type="project" value="UniProtKB-ARBA"/>
</dbReference>
<organism evidence="2 3">
    <name type="scientific">Epilithonimonas hispanica</name>
    <dbReference type="NCBI Taxonomy" id="358687"/>
    <lineage>
        <taxon>Bacteria</taxon>
        <taxon>Pseudomonadati</taxon>
        <taxon>Bacteroidota</taxon>
        <taxon>Flavobacteriia</taxon>
        <taxon>Flavobacteriales</taxon>
        <taxon>Weeksellaceae</taxon>
        <taxon>Chryseobacterium group</taxon>
        <taxon>Epilithonimonas</taxon>
    </lineage>
</organism>
<dbReference type="AlphaFoldDB" id="A0A3D9D1L3"/>
<dbReference type="Pfam" id="PF00535">
    <property type="entry name" value="Glycos_transf_2"/>
    <property type="match status" value="1"/>
</dbReference>
<dbReference type="CDD" id="cd00761">
    <property type="entry name" value="Glyco_tranf_GTA_type"/>
    <property type="match status" value="1"/>
</dbReference>
<dbReference type="InterPro" id="IPR001173">
    <property type="entry name" value="Glyco_trans_2-like"/>
</dbReference>
<reference evidence="2 3" key="1">
    <citation type="journal article" date="2006" name="Int. J. Syst. Evol. Microbiol.">
        <title>Chryseobacterium hispanicum sp. nov., isolated from the drinking water distribution system of Sevilla, Spain.</title>
        <authorList>
            <person name="Gallego V."/>
            <person name="Garcia M.T."/>
            <person name="Ventosa A."/>
        </authorList>
    </citation>
    <scope>NUCLEOTIDE SEQUENCE [LARGE SCALE GENOMIC DNA]</scope>
    <source>
        <strain evidence="2 3">KCTC 22104</strain>
    </source>
</reference>
<dbReference type="PANTHER" id="PTHR22916:SF3">
    <property type="entry name" value="UDP-GLCNAC:BETAGAL BETA-1,3-N-ACETYLGLUCOSAMINYLTRANSFERASE-LIKE PROTEIN 1"/>
    <property type="match status" value="1"/>
</dbReference>
<feature type="domain" description="Glycosyltransferase 2-like" evidence="1">
    <location>
        <begin position="10"/>
        <end position="119"/>
    </location>
</feature>
<evidence type="ECO:0000259" key="1">
    <source>
        <dbReference type="Pfam" id="PF00535"/>
    </source>
</evidence>
<evidence type="ECO:0000313" key="2">
    <source>
        <dbReference type="EMBL" id="REC71903.1"/>
    </source>
</evidence>
<proteinExistence type="predicted"/>